<gene>
    <name evidence="1" type="ORF">SKAU_G00316940</name>
</gene>
<evidence type="ECO:0000313" key="1">
    <source>
        <dbReference type="EMBL" id="KAJ8344365.1"/>
    </source>
</evidence>
<reference evidence="1" key="1">
    <citation type="journal article" date="2023" name="Science">
        <title>Genome structures resolve the early diversification of teleost fishes.</title>
        <authorList>
            <person name="Parey E."/>
            <person name="Louis A."/>
            <person name="Montfort J."/>
            <person name="Bouchez O."/>
            <person name="Roques C."/>
            <person name="Iampietro C."/>
            <person name="Lluch J."/>
            <person name="Castinel A."/>
            <person name="Donnadieu C."/>
            <person name="Desvignes T."/>
            <person name="Floi Bucao C."/>
            <person name="Jouanno E."/>
            <person name="Wen M."/>
            <person name="Mejri S."/>
            <person name="Dirks R."/>
            <person name="Jansen H."/>
            <person name="Henkel C."/>
            <person name="Chen W.J."/>
            <person name="Zahm M."/>
            <person name="Cabau C."/>
            <person name="Klopp C."/>
            <person name="Thompson A.W."/>
            <person name="Robinson-Rechavi M."/>
            <person name="Braasch I."/>
            <person name="Lecointre G."/>
            <person name="Bobe J."/>
            <person name="Postlethwait J.H."/>
            <person name="Berthelot C."/>
            <person name="Roest Crollius H."/>
            <person name="Guiguen Y."/>
        </authorList>
    </citation>
    <scope>NUCLEOTIDE SEQUENCE</scope>
    <source>
        <strain evidence="1">WJC10195</strain>
    </source>
</reference>
<proteinExistence type="predicted"/>
<dbReference type="Proteomes" id="UP001152622">
    <property type="component" value="Chromosome 13"/>
</dbReference>
<protein>
    <submittedName>
        <fullName evidence="1">Uncharacterized protein</fullName>
    </submittedName>
</protein>
<accession>A0A9Q1ILY0</accession>
<comment type="caution">
    <text evidence="1">The sequence shown here is derived from an EMBL/GenBank/DDBJ whole genome shotgun (WGS) entry which is preliminary data.</text>
</comment>
<sequence>MAEQVKSFLIKDPTVKPATAGKGTWQSNRARQRRWLRQLEGDLVAGFLTLCQAESTDSENTTAQFAERQFGRVDCVRPQGTQLNQHPFSLFLEARPFWGTRARSHLCKEGLVAHAWPSCRKLLESLRTTVPRVESQDARDGYHIPVPLLGVSGDAAQSHGPSISRCFARLSSPEDGALPPPSPSQTLPQYSAAVRNLSGLYRCNGGWGGGNQQEPVVSRLRRIQMRRDEDGTRQTNTGAEIRLCDLCLPSVFITRRVGRRSTGPGSAH</sequence>
<organism evidence="1 2">
    <name type="scientific">Synaphobranchus kaupii</name>
    <name type="common">Kaup's arrowtooth eel</name>
    <dbReference type="NCBI Taxonomy" id="118154"/>
    <lineage>
        <taxon>Eukaryota</taxon>
        <taxon>Metazoa</taxon>
        <taxon>Chordata</taxon>
        <taxon>Craniata</taxon>
        <taxon>Vertebrata</taxon>
        <taxon>Euteleostomi</taxon>
        <taxon>Actinopterygii</taxon>
        <taxon>Neopterygii</taxon>
        <taxon>Teleostei</taxon>
        <taxon>Anguilliformes</taxon>
        <taxon>Synaphobranchidae</taxon>
        <taxon>Synaphobranchus</taxon>
    </lineage>
</organism>
<dbReference type="EMBL" id="JAINUF010000013">
    <property type="protein sequence ID" value="KAJ8344365.1"/>
    <property type="molecule type" value="Genomic_DNA"/>
</dbReference>
<evidence type="ECO:0000313" key="2">
    <source>
        <dbReference type="Proteomes" id="UP001152622"/>
    </source>
</evidence>
<dbReference type="AlphaFoldDB" id="A0A9Q1ILY0"/>
<name>A0A9Q1ILY0_SYNKA</name>
<keyword evidence="2" id="KW-1185">Reference proteome</keyword>